<dbReference type="Proteomes" id="UP000235965">
    <property type="component" value="Unassembled WGS sequence"/>
</dbReference>
<dbReference type="PANTHER" id="PTHR21538:SF23">
    <property type="entry name" value="ANILLIN"/>
    <property type="match status" value="1"/>
</dbReference>
<organism evidence="3 4">
    <name type="scientific">Cryptotermes secundus</name>
    <dbReference type="NCBI Taxonomy" id="105785"/>
    <lineage>
        <taxon>Eukaryota</taxon>
        <taxon>Metazoa</taxon>
        <taxon>Ecdysozoa</taxon>
        <taxon>Arthropoda</taxon>
        <taxon>Hexapoda</taxon>
        <taxon>Insecta</taxon>
        <taxon>Pterygota</taxon>
        <taxon>Neoptera</taxon>
        <taxon>Polyneoptera</taxon>
        <taxon>Dictyoptera</taxon>
        <taxon>Blattodea</taxon>
        <taxon>Blattoidea</taxon>
        <taxon>Termitoidae</taxon>
        <taxon>Kalotermitidae</taxon>
        <taxon>Cryptotermitinae</taxon>
        <taxon>Cryptotermes</taxon>
    </lineage>
</organism>
<dbReference type="InterPro" id="IPR012966">
    <property type="entry name" value="AHD"/>
</dbReference>
<evidence type="ECO:0000313" key="3">
    <source>
        <dbReference type="EMBL" id="PNF20524.1"/>
    </source>
</evidence>
<dbReference type="FunCoup" id="A0A2J7PW17">
    <property type="interactions" value="41"/>
</dbReference>
<dbReference type="EMBL" id="NEVH01020939">
    <property type="protein sequence ID" value="PNF20524.1"/>
    <property type="molecule type" value="Genomic_DNA"/>
</dbReference>
<feature type="compositionally biased region" description="Polar residues" evidence="1">
    <location>
        <begin position="81"/>
        <end position="111"/>
    </location>
</feature>
<dbReference type="InterPro" id="IPR051364">
    <property type="entry name" value="Cytokinesis/Rho-signaling"/>
</dbReference>
<comment type="caution">
    <text evidence="3">The sequence shown here is derived from an EMBL/GenBank/DDBJ whole genome shotgun (WGS) entry which is preliminary data.</text>
</comment>
<evidence type="ECO:0000256" key="1">
    <source>
        <dbReference type="SAM" id="MobiDB-lite"/>
    </source>
</evidence>
<keyword evidence="4" id="KW-1185">Reference proteome</keyword>
<dbReference type="GO" id="GO:0005826">
    <property type="term" value="C:actomyosin contractile ring"/>
    <property type="evidence" value="ECO:0007669"/>
    <property type="project" value="TreeGrafter"/>
</dbReference>
<dbReference type="OrthoDB" id="5915976at2759"/>
<dbReference type="PANTHER" id="PTHR21538">
    <property type="entry name" value="ANILLIN/RHOTEKIN RTKN"/>
    <property type="match status" value="1"/>
</dbReference>
<feature type="compositionally biased region" description="Polar residues" evidence="1">
    <location>
        <begin position="560"/>
        <end position="576"/>
    </location>
</feature>
<name>A0A2J7PW17_9NEOP</name>
<sequence>IFGVLLYNADSQLSSPIHKTEVHFSAEQAEVENEVPQQTHSKTKSGGLQAKLAMLADTIRHWEDEVSHPTAVSSHAVCKSPDQSKGSSGNVANHSTSTAETLSSKIVSKPNPDQQCLKVAKTRQFVLDENTVATLEAQGFSRTQSKARLVYDYSKHSPQVEENDDKTCNIPAPVSSDEVENQLATIQENVSETLLDSVKLLRVQMGLCVGSPHKGDSSPKIGSVLHKAALFESSPTKKNSKDPTELSVAERLAMFEHNKGQALMPKAALSMPVPAKYIAGSSDGQKSIPSKVYSPGKGNRMVNSTVTQLQESVTFNTNAKTILPPGKQSGHVAKQANKSCVADTALSPPAPSEDLPTRSSKALAQMFEQGNAFAVHNAAIENVQSEGQQEMVMLNRWNRNKQLASSKECNVNTDGTNNTTAVWADQMKQNCERYEGLTAMKRIKVRPPKPGHLYPCLSDIEATTETESEIPDERSYSVYQSSYHLPLCSLVVNSIVNFTFIISDTDSSDGESSRDASFGREIVTATGEESQKDTSDESTDLENVGDMAEEALSVCHDSDTLPSPSKKSNANHRSPQVNKSSCIHLHVEECLMGSSSRQRAICEEVFGKKQHSSDGTSTVFSGPSTVRLFSLPKNQAVKGTPVCQVVRQPEPEPEEFSIEEKMESEEEIVCNKISELVDEVKKQEIMISQVTQALNFCYSTIEFSGSAEQVERERLLLVATHRRQAALHELQRLQIEGSLRPKGCSSELSVRGSLIISNVTLPLTRDYLHTVAAGEWCHHYMYLVRSQEQVVASQVLAATSENLHYDGGAALLFPGSVKLSGLYSDFKVTLEVYILQTNREVLPHDVKYHILGKKVFGICMQDGSGNKLRLIAKKLLKQVSRMVRPSIESPAGPSAVRSPAFKMSGCVVFSLHELRRTQFILNKITDDDDDDDDRKNTAIRED</sequence>
<feature type="non-terminal residue" evidence="3">
    <location>
        <position position="1"/>
    </location>
</feature>
<protein>
    <recommendedName>
        <fullName evidence="2">Anillin homology domain-containing protein</fullName>
    </recommendedName>
</protein>
<evidence type="ECO:0000313" key="4">
    <source>
        <dbReference type="Proteomes" id="UP000235965"/>
    </source>
</evidence>
<feature type="region of interest" description="Disordered" evidence="1">
    <location>
        <begin position="555"/>
        <end position="576"/>
    </location>
</feature>
<dbReference type="GO" id="GO:0000281">
    <property type="term" value="P:mitotic cytokinesis"/>
    <property type="evidence" value="ECO:0007669"/>
    <property type="project" value="TreeGrafter"/>
</dbReference>
<dbReference type="InParanoid" id="A0A2J7PW17"/>
<proteinExistence type="predicted"/>
<gene>
    <name evidence="3" type="ORF">B7P43_G05327</name>
</gene>
<feature type="region of interest" description="Disordered" evidence="1">
    <location>
        <begin position="73"/>
        <end position="111"/>
    </location>
</feature>
<dbReference type="GO" id="GO:0000915">
    <property type="term" value="P:actomyosin contractile ring assembly"/>
    <property type="evidence" value="ECO:0007669"/>
    <property type="project" value="TreeGrafter"/>
</dbReference>
<evidence type="ECO:0000259" key="2">
    <source>
        <dbReference type="Pfam" id="PF08174"/>
    </source>
</evidence>
<dbReference type="GO" id="GO:0031106">
    <property type="term" value="P:septin ring organization"/>
    <property type="evidence" value="ECO:0007669"/>
    <property type="project" value="TreeGrafter"/>
</dbReference>
<reference evidence="3 4" key="1">
    <citation type="submission" date="2017-12" db="EMBL/GenBank/DDBJ databases">
        <title>Hemimetabolous genomes reveal molecular basis of termite eusociality.</title>
        <authorList>
            <person name="Harrison M.C."/>
            <person name="Jongepier E."/>
            <person name="Robertson H.M."/>
            <person name="Arning N."/>
            <person name="Bitard-Feildel T."/>
            <person name="Chao H."/>
            <person name="Childers C.P."/>
            <person name="Dinh H."/>
            <person name="Doddapaneni H."/>
            <person name="Dugan S."/>
            <person name="Gowin J."/>
            <person name="Greiner C."/>
            <person name="Han Y."/>
            <person name="Hu H."/>
            <person name="Hughes D.S.T."/>
            <person name="Huylmans A.-K."/>
            <person name="Kemena C."/>
            <person name="Kremer L.P.M."/>
            <person name="Lee S.L."/>
            <person name="Lopez-Ezquerra A."/>
            <person name="Mallet L."/>
            <person name="Monroy-Kuhn J.M."/>
            <person name="Moser A."/>
            <person name="Murali S.C."/>
            <person name="Muzny D.M."/>
            <person name="Otani S."/>
            <person name="Piulachs M.-D."/>
            <person name="Poelchau M."/>
            <person name="Qu J."/>
            <person name="Schaub F."/>
            <person name="Wada-Katsumata A."/>
            <person name="Worley K.C."/>
            <person name="Xie Q."/>
            <person name="Ylla G."/>
            <person name="Poulsen M."/>
            <person name="Gibbs R.A."/>
            <person name="Schal C."/>
            <person name="Richards S."/>
            <person name="Belles X."/>
            <person name="Korb J."/>
            <person name="Bornberg-Bauer E."/>
        </authorList>
    </citation>
    <scope>NUCLEOTIDE SEQUENCE [LARGE SCALE GENOMIC DNA]</scope>
    <source>
        <tissue evidence="3">Whole body</tissue>
    </source>
</reference>
<feature type="domain" description="Anillin homology" evidence="2">
    <location>
        <begin position="751"/>
        <end position="913"/>
    </location>
</feature>
<dbReference type="AlphaFoldDB" id="A0A2J7PW17"/>
<dbReference type="STRING" id="105785.A0A2J7PW17"/>
<accession>A0A2J7PW17</accession>
<dbReference type="Pfam" id="PF08174">
    <property type="entry name" value="Anillin"/>
    <property type="match status" value="1"/>
</dbReference>